<dbReference type="PRINTS" id="PR00237">
    <property type="entry name" value="GPCRRHODOPSN"/>
</dbReference>
<dbReference type="Gene3D" id="1.20.1070.10">
    <property type="entry name" value="Rhodopsin 7-helix transmembrane proteins"/>
    <property type="match status" value="2"/>
</dbReference>
<evidence type="ECO:0000256" key="5">
    <source>
        <dbReference type="ARBA" id="ARBA00022989"/>
    </source>
</evidence>
<organism evidence="12 13">
    <name type="scientific">Cavia porcellus</name>
    <name type="common">Guinea pig</name>
    <dbReference type="NCBI Taxonomy" id="10141"/>
    <lineage>
        <taxon>Eukaryota</taxon>
        <taxon>Metazoa</taxon>
        <taxon>Chordata</taxon>
        <taxon>Craniata</taxon>
        <taxon>Vertebrata</taxon>
        <taxon>Euteleostomi</taxon>
        <taxon>Mammalia</taxon>
        <taxon>Eutheria</taxon>
        <taxon>Euarchontoglires</taxon>
        <taxon>Glires</taxon>
        <taxon>Rodentia</taxon>
        <taxon>Hystricomorpha</taxon>
        <taxon>Caviidae</taxon>
        <taxon>Cavia</taxon>
    </lineage>
</organism>
<keyword evidence="4" id="KW-0552">Olfaction</keyword>
<evidence type="ECO:0000259" key="11">
    <source>
        <dbReference type="PROSITE" id="PS50262"/>
    </source>
</evidence>
<accession>A0A286X8Y3</accession>
<proteinExistence type="predicted"/>
<feature type="transmembrane region" description="Helical" evidence="10">
    <location>
        <begin position="117"/>
        <end position="140"/>
    </location>
</feature>
<keyword evidence="13" id="KW-1185">Reference proteome</keyword>
<keyword evidence="8" id="KW-0675">Receptor</keyword>
<dbReference type="InterPro" id="IPR000725">
    <property type="entry name" value="Olfact_rcpt"/>
</dbReference>
<keyword evidence="9" id="KW-0807">Transducer</keyword>
<evidence type="ECO:0000256" key="7">
    <source>
        <dbReference type="ARBA" id="ARBA00023136"/>
    </source>
</evidence>
<feature type="transmembrane region" description="Helical" evidence="10">
    <location>
        <begin position="152"/>
        <end position="180"/>
    </location>
</feature>
<dbReference type="SUPFAM" id="SSF81321">
    <property type="entry name" value="Family A G protein-coupled receptor-like"/>
    <property type="match status" value="1"/>
</dbReference>
<dbReference type="GeneTree" id="ENSGT01010000222320"/>
<dbReference type="Pfam" id="PF13853">
    <property type="entry name" value="7tm_4"/>
    <property type="match status" value="1"/>
</dbReference>
<evidence type="ECO:0000256" key="8">
    <source>
        <dbReference type="ARBA" id="ARBA00023170"/>
    </source>
</evidence>
<dbReference type="InterPro" id="IPR017452">
    <property type="entry name" value="GPCR_Rhodpsn_7TM"/>
</dbReference>
<dbReference type="GO" id="GO:0016020">
    <property type="term" value="C:membrane"/>
    <property type="evidence" value="ECO:0007669"/>
    <property type="project" value="UniProtKB-SubCell"/>
</dbReference>
<dbReference type="InParanoid" id="A0A286X8Y3"/>
<evidence type="ECO:0000256" key="6">
    <source>
        <dbReference type="ARBA" id="ARBA00023040"/>
    </source>
</evidence>
<keyword evidence="5 10" id="KW-1133">Transmembrane helix</keyword>
<dbReference type="AlphaFoldDB" id="A0A286X8Y3"/>
<keyword evidence="3 10" id="KW-0812">Transmembrane</keyword>
<protein>
    <recommendedName>
        <fullName evidence="11">G-protein coupled receptors family 1 profile domain-containing protein</fullName>
    </recommendedName>
</protein>
<feature type="domain" description="G-protein coupled receptors family 1 profile" evidence="11">
    <location>
        <begin position="33"/>
        <end position="266"/>
    </location>
</feature>
<dbReference type="Ensembl" id="ENSCPOT00000045382.1">
    <property type="protein sequence ID" value="ENSCPOP00000021891.1"/>
    <property type="gene ID" value="ENSCPOG00000040370.1"/>
</dbReference>
<evidence type="ECO:0000256" key="9">
    <source>
        <dbReference type="ARBA" id="ARBA00023224"/>
    </source>
</evidence>
<reference evidence="12" key="3">
    <citation type="submission" date="2025-09" db="UniProtKB">
        <authorList>
            <consortium name="Ensembl"/>
        </authorList>
    </citation>
    <scope>IDENTIFICATION</scope>
    <source>
        <strain evidence="12">2N</strain>
    </source>
</reference>
<dbReference type="EMBL" id="AAKN02024672">
    <property type="status" value="NOT_ANNOTATED_CDS"/>
    <property type="molecule type" value="Genomic_DNA"/>
</dbReference>
<dbReference type="GO" id="GO:0004930">
    <property type="term" value="F:G protein-coupled receptor activity"/>
    <property type="evidence" value="ECO:0007669"/>
    <property type="project" value="UniProtKB-KW"/>
</dbReference>
<keyword evidence="6" id="KW-0297">G-protein coupled receptor</keyword>
<dbReference type="STRING" id="10141.ENSCPOP00000021891"/>
<dbReference type="GO" id="GO:0004984">
    <property type="term" value="F:olfactory receptor activity"/>
    <property type="evidence" value="ECO:0007669"/>
    <property type="project" value="InterPro"/>
</dbReference>
<dbReference type="PRINTS" id="PR00245">
    <property type="entry name" value="OLFACTORYR"/>
</dbReference>
<keyword evidence="7 10" id="KW-0472">Membrane</keyword>
<evidence type="ECO:0000313" key="13">
    <source>
        <dbReference type="Proteomes" id="UP000005447"/>
    </source>
</evidence>
<comment type="subcellular location">
    <subcellularLocation>
        <location evidence="1">Membrane</location>
        <topology evidence="1">Multi-pass membrane protein</topology>
    </subcellularLocation>
</comment>
<evidence type="ECO:0000256" key="10">
    <source>
        <dbReference type="SAM" id="Phobius"/>
    </source>
</evidence>
<feature type="transmembrane region" description="Helical" evidence="10">
    <location>
        <begin position="50"/>
        <end position="71"/>
    </location>
</feature>
<sequence>VTEFILSGLPDQPGFHIPLFFLFLGFYLITILGNLGLIILIALNSHLNTPMYLFLFNLFIIDLSCSSIITPRRLMSFISKKNIIYWVSFFPASLSFLTLLCLSFTVEFSGAVTQTGIIMSLTFFSANLINHFMCDILPFIELTCNSMYENELVVLVVVAIGTRIPSSTIFILYALILASFLHIHPTECGSKAFSTCSSHVIVVSLFYGSEAFMYLKPLFILPLGQGKVSSLFYTIVVPMLNPLMYSLRNKDVKIAFKNILSRYIFS</sequence>
<dbReference type="InterPro" id="IPR000276">
    <property type="entry name" value="GPCR_Rhodpsn"/>
</dbReference>
<name>A0A286X8Y3_CAVPO</name>
<evidence type="ECO:0000256" key="2">
    <source>
        <dbReference type="ARBA" id="ARBA00022606"/>
    </source>
</evidence>
<evidence type="ECO:0000256" key="1">
    <source>
        <dbReference type="ARBA" id="ARBA00004141"/>
    </source>
</evidence>
<feature type="transmembrane region" description="Helical" evidence="10">
    <location>
        <begin position="228"/>
        <end position="247"/>
    </location>
</feature>
<keyword evidence="2" id="KW-0716">Sensory transduction</keyword>
<dbReference type="Proteomes" id="UP000005447">
    <property type="component" value="Unassembled WGS sequence"/>
</dbReference>
<feature type="transmembrane region" description="Helical" evidence="10">
    <location>
        <begin position="20"/>
        <end position="43"/>
    </location>
</feature>
<dbReference type="PANTHER" id="PTHR48018">
    <property type="entry name" value="OLFACTORY RECEPTOR"/>
    <property type="match status" value="1"/>
</dbReference>
<dbReference type="PROSITE" id="PS50262">
    <property type="entry name" value="G_PROTEIN_RECEP_F1_2"/>
    <property type="match status" value="1"/>
</dbReference>
<evidence type="ECO:0000256" key="3">
    <source>
        <dbReference type="ARBA" id="ARBA00022692"/>
    </source>
</evidence>
<reference evidence="12" key="2">
    <citation type="submission" date="2025-08" db="UniProtKB">
        <authorList>
            <consortium name="Ensembl"/>
        </authorList>
    </citation>
    <scope>IDENTIFICATION</scope>
    <source>
        <strain evidence="12">2N</strain>
    </source>
</reference>
<feature type="transmembrane region" description="Helical" evidence="10">
    <location>
        <begin position="83"/>
        <end position="105"/>
    </location>
</feature>
<evidence type="ECO:0000256" key="4">
    <source>
        <dbReference type="ARBA" id="ARBA00022725"/>
    </source>
</evidence>
<evidence type="ECO:0000313" key="12">
    <source>
        <dbReference type="Ensembl" id="ENSCPOP00000021891.1"/>
    </source>
</evidence>
<dbReference type="VEuPathDB" id="HostDB:ENSCPOG00000040370"/>
<reference evidence="13" key="1">
    <citation type="journal article" date="2011" name="Nature">
        <title>A high-resolution map of human evolutionary constraint using 29 mammals.</title>
        <authorList>
            <person name="Lindblad-Toh K."/>
            <person name="Garber M."/>
            <person name="Zuk O."/>
            <person name="Lin M.F."/>
            <person name="Parker B.J."/>
            <person name="Washietl S."/>
            <person name="Kheradpour P."/>
            <person name="Ernst J."/>
            <person name="Jordan G."/>
            <person name="Mauceli E."/>
            <person name="Ward L.D."/>
            <person name="Lowe C.B."/>
            <person name="Holloway A.K."/>
            <person name="Clamp M."/>
            <person name="Gnerre S."/>
            <person name="Alfoldi J."/>
            <person name="Beal K."/>
            <person name="Chang J."/>
            <person name="Clawson H."/>
            <person name="Cuff J."/>
            <person name="Di Palma F."/>
            <person name="Fitzgerald S."/>
            <person name="Flicek P."/>
            <person name="Guttman M."/>
            <person name="Hubisz M.J."/>
            <person name="Jaffe D.B."/>
            <person name="Jungreis I."/>
            <person name="Kent W.J."/>
            <person name="Kostka D."/>
            <person name="Lara M."/>
            <person name="Martins A.L."/>
            <person name="Massingham T."/>
            <person name="Moltke I."/>
            <person name="Raney B.J."/>
            <person name="Rasmussen M.D."/>
            <person name="Robinson J."/>
            <person name="Stark A."/>
            <person name="Vilella A.J."/>
            <person name="Wen J."/>
            <person name="Xie X."/>
            <person name="Zody M.C."/>
            <person name="Baldwin J."/>
            <person name="Bloom T."/>
            <person name="Chin C.W."/>
            <person name="Heiman D."/>
            <person name="Nicol R."/>
            <person name="Nusbaum C."/>
            <person name="Young S."/>
            <person name="Wilkinson J."/>
            <person name="Worley K.C."/>
            <person name="Kovar C.L."/>
            <person name="Muzny D.M."/>
            <person name="Gibbs R.A."/>
            <person name="Cree A."/>
            <person name="Dihn H.H."/>
            <person name="Fowler G."/>
            <person name="Jhangiani S."/>
            <person name="Joshi V."/>
            <person name="Lee S."/>
            <person name="Lewis L.R."/>
            <person name="Nazareth L.V."/>
            <person name="Okwuonu G."/>
            <person name="Santibanez J."/>
            <person name="Warren W.C."/>
            <person name="Mardis E.R."/>
            <person name="Weinstock G.M."/>
            <person name="Wilson R.K."/>
            <person name="Delehaunty K."/>
            <person name="Dooling D."/>
            <person name="Fronik C."/>
            <person name="Fulton L."/>
            <person name="Fulton B."/>
            <person name="Graves T."/>
            <person name="Minx P."/>
            <person name="Sodergren E."/>
            <person name="Birney E."/>
            <person name="Margulies E.H."/>
            <person name="Herrero J."/>
            <person name="Green E.D."/>
            <person name="Haussler D."/>
            <person name="Siepel A."/>
            <person name="Goldman N."/>
            <person name="Pollard K.S."/>
            <person name="Pedersen J.S."/>
            <person name="Lander E.S."/>
            <person name="Kellis M."/>
        </authorList>
    </citation>
    <scope>NUCLEOTIDE SEQUENCE [LARGE SCALE GENOMIC DNA]</scope>
    <source>
        <strain evidence="13">2N</strain>
    </source>
</reference>